<feature type="signal peptide" evidence="1">
    <location>
        <begin position="1"/>
        <end position="20"/>
    </location>
</feature>
<gene>
    <name evidence="2" type="ORF">IEG06_01590</name>
</gene>
<sequence>MIYKKIVFLVTLLAFTTSFSQSTDLKPLLKTDYTIKKNVDTLHIKYPLQANVTRDKTIKSKDANALSFVKDFDLFKNNYFLRHYKSLIFKQDSSAIIYQWKEPIVVYFDHNIPQEITKNISQFILSIPEIDNLNITISKDINKANYYIKIANQEVSALTNKQKAEAPKDLIDTYPFSKIIYDWNGDYNYKMYSGVLQISPSYINDPHLLDDLKKVFFISLIQSKGYRVYDNTSILSSSNSNFSTLGAIDIVLLKYHYKNLYKFKVDYTVFSALENYYKQLAND</sequence>
<keyword evidence="3" id="KW-1185">Reference proteome</keyword>
<reference evidence="2 3" key="1">
    <citation type="submission" date="2020-09" db="EMBL/GenBank/DDBJ databases">
        <title>Bacillus nautilus sp. nov., Chryseoglobus crepusculi sp. nov, and Psychrobacter noctis sp. nov., isolated from deep-sea sponges from the equatorial Atlantic.</title>
        <authorList>
            <person name="Stennett H.L."/>
            <person name="Williams S.E."/>
        </authorList>
    </citation>
    <scope>NUCLEOTIDE SEQUENCE [LARGE SCALE GENOMIC DNA]</scope>
    <source>
        <strain evidence="2 3">28M-24</strain>
    </source>
</reference>
<evidence type="ECO:0000313" key="3">
    <source>
        <dbReference type="Proteomes" id="UP000627521"/>
    </source>
</evidence>
<comment type="caution">
    <text evidence="2">The sequence shown here is derived from an EMBL/GenBank/DDBJ whole genome shotgun (WGS) entry which is preliminary data.</text>
</comment>
<evidence type="ECO:0000313" key="2">
    <source>
        <dbReference type="EMBL" id="MBD3862126.1"/>
    </source>
</evidence>
<dbReference type="RefSeq" id="WP_191098786.1">
    <property type="nucleotide sequence ID" value="NZ_JACXXF010000001.1"/>
</dbReference>
<organism evidence="2 3">
    <name type="scientific">Olleya marilimosa</name>
    <dbReference type="NCBI Taxonomy" id="272164"/>
    <lineage>
        <taxon>Bacteria</taxon>
        <taxon>Pseudomonadati</taxon>
        <taxon>Bacteroidota</taxon>
        <taxon>Flavobacteriia</taxon>
        <taxon>Flavobacteriales</taxon>
        <taxon>Flavobacteriaceae</taxon>
    </lineage>
</organism>
<accession>A0ABR8LRM7</accession>
<evidence type="ECO:0000256" key="1">
    <source>
        <dbReference type="SAM" id="SignalP"/>
    </source>
</evidence>
<dbReference type="Proteomes" id="UP000627521">
    <property type="component" value="Unassembled WGS sequence"/>
</dbReference>
<dbReference type="EMBL" id="JACXXH010000001">
    <property type="protein sequence ID" value="MBD3862126.1"/>
    <property type="molecule type" value="Genomic_DNA"/>
</dbReference>
<feature type="chain" id="PRO_5047291238" description="DUF5117 domain-containing protein" evidence="1">
    <location>
        <begin position="21"/>
        <end position="283"/>
    </location>
</feature>
<evidence type="ECO:0008006" key="4">
    <source>
        <dbReference type="Google" id="ProtNLM"/>
    </source>
</evidence>
<protein>
    <recommendedName>
        <fullName evidence="4">DUF5117 domain-containing protein</fullName>
    </recommendedName>
</protein>
<name>A0ABR8LRM7_9FLAO</name>
<keyword evidence="1" id="KW-0732">Signal</keyword>
<proteinExistence type="predicted"/>